<evidence type="ECO:0000256" key="1">
    <source>
        <dbReference type="ARBA" id="ARBA00004141"/>
    </source>
</evidence>
<evidence type="ECO:0000256" key="5">
    <source>
        <dbReference type="SAM" id="Phobius"/>
    </source>
</evidence>
<evidence type="ECO:0008006" key="8">
    <source>
        <dbReference type="Google" id="ProtNLM"/>
    </source>
</evidence>
<keyword evidence="2 5" id="KW-0812">Transmembrane</keyword>
<dbReference type="Pfam" id="PF08592">
    <property type="entry name" value="Anthrone_oxy"/>
    <property type="match status" value="1"/>
</dbReference>
<comment type="subcellular location">
    <subcellularLocation>
        <location evidence="1">Membrane</location>
        <topology evidence="1">Multi-pass membrane protein</topology>
    </subcellularLocation>
</comment>
<feature type="transmembrane region" description="Helical" evidence="5">
    <location>
        <begin position="162"/>
        <end position="180"/>
    </location>
</feature>
<dbReference type="OrthoDB" id="2585651at2759"/>
<keyword evidence="7" id="KW-1185">Reference proteome</keyword>
<protein>
    <recommendedName>
        <fullName evidence="8">DUF1772-domain-containing protein</fullName>
    </recommendedName>
</protein>
<evidence type="ECO:0000313" key="7">
    <source>
        <dbReference type="Proteomes" id="UP000559256"/>
    </source>
</evidence>
<dbReference type="EMBL" id="JAACJM010000049">
    <property type="protein sequence ID" value="KAF5358660.1"/>
    <property type="molecule type" value="Genomic_DNA"/>
</dbReference>
<dbReference type="Proteomes" id="UP000559256">
    <property type="component" value="Unassembled WGS sequence"/>
</dbReference>
<feature type="transmembrane region" description="Helical" evidence="5">
    <location>
        <begin position="100"/>
        <end position="121"/>
    </location>
</feature>
<proteinExistence type="predicted"/>
<dbReference type="GO" id="GO:0016020">
    <property type="term" value="C:membrane"/>
    <property type="evidence" value="ECO:0007669"/>
    <property type="project" value="UniProtKB-SubCell"/>
</dbReference>
<evidence type="ECO:0000313" key="6">
    <source>
        <dbReference type="EMBL" id="KAF5358660.1"/>
    </source>
</evidence>
<feature type="transmembrane region" description="Helical" evidence="5">
    <location>
        <begin position="68"/>
        <end position="88"/>
    </location>
</feature>
<organism evidence="6 7">
    <name type="scientific">Tetrapyrgos nigripes</name>
    <dbReference type="NCBI Taxonomy" id="182062"/>
    <lineage>
        <taxon>Eukaryota</taxon>
        <taxon>Fungi</taxon>
        <taxon>Dikarya</taxon>
        <taxon>Basidiomycota</taxon>
        <taxon>Agaricomycotina</taxon>
        <taxon>Agaricomycetes</taxon>
        <taxon>Agaricomycetidae</taxon>
        <taxon>Agaricales</taxon>
        <taxon>Marasmiineae</taxon>
        <taxon>Marasmiaceae</taxon>
        <taxon>Tetrapyrgos</taxon>
    </lineage>
</organism>
<reference evidence="6 7" key="1">
    <citation type="journal article" date="2020" name="ISME J.">
        <title>Uncovering the hidden diversity of litter-decomposition mechanisms in mushroom-forming fungi.</title>
        <authorList>
            <person name="Floudas D."/>
            <person name="Bentzer J."/>
            <person name="Ahren D."/>
            <person name="Johansson T."/>
            <person name="Persson P."/>
            <person name="Tunlid A."/>
        </authorList>
    </citation>
    <scope>NUCLEOTIDE SEQUENCE [LARGE SCALE GENOMIC DNA]</scope>
    <source>
        <strain evidence="6 7">CBS 291.85</strain>
    </source>
</reference>
<keyword evidence="3 5" id="KW-1133">Transmembrane helix</keyword>
<dbReference type="PANTHER" id="PTHR35042:SF1">
    <property type="entry name" value="DUF1772-DOMAIN-CONTAINING PROTEIN"/>
    <property type="match status" value="1"/>
</dbReference>
<evidence type="ECO:0000256" key="2">
    <source>
        <dbReference type="ARBA" id="ARBA00022692"/>
    </source>
</evidence>
<gene>
    <name evidence="6" type="ORF">D9758_007728</name>
</gene>
<sequence length="181" mass="19359">MSISSHNFGYGTGTRIALALGIAGSAFVSGSLFASSFLTIPALLTPSRSFSPAYLAAQWSRLAGRGRALISPLALIASVAYGFAAYSLHYSYSQSKAKLYLFAGLLTISSWPYANICMRAVHNALEQKARSLASAPLDEGSVRKREIIETERLVQTWAWQNVGRGLLPLVGCALGIVALLF</sequence>
<dbReference type="PANTHER" id="PTHR35042">
    <property type="entry name" value="ANTHRONE OXYGENASE ENCC"/>
    <property type="match status" value="1"/>
</dbReference>
<feature type="transmembrane region" description="Helical" evidence="5">
    <location>
        <begin position="16"/>
        <end position="44"/>
    </location>
</feature>
<comment type="caution">
    <text evidence="6">The sequence shown here is derived from an EMBL/GenBank/DDBJ whole genome shotgun (WGS) entry which is preliminary data.</text>
</comment>
<accession>A0A8H5G5P4</accession>
<evidence type="ECO:0000256" key="3">
    <source>
        <dbReference type="ARBA" id="ARBA00022989"/>
    </source>
</evidence>
<name>A0A8H5G5P4_9AGAR</name>
<dbReference type="AlphaFoldDB" id="A0A8H5G5P4"/>
<keyword evidence="4 5" id="KW-0472">Membrane</keyword>
<evidence type="ECO:0000256" key="4">
    <source>
        <dbReference type="ARBA" id="ARBA00023136"/>
    </source>
</evidence>
<dbReference type="InterPro" id="IPR013901">
    <property type="entry name" value="Anthrone_oxy"/>
</dbReference>